<evidence type="ECO:0000259" key="1">
    <source>
        <dbReference type="Pfam" id="PF21109"/>
    </source>
</evidence>
<dbReference type="EMBL" id="JAEAOA010002066">
    <property type="protein sequence ID" value="KAK3609232.1"/>
    <property type="molecule type" value="Genomic_DNA"/>
</dbReference>
<dbReference type="PANTHER" id="PTHR31594">
    <property type="entry name" value="AIG1-TYPE G DOMAIN-CONTAINING PROTEIN"/>
    <property type="match status" value="1"/>
</dbReference>
<dbReference type="InterPro" id="IPR048997">
    <property type="entry name" value="Stonustoxin-like_helical"/>
</dbReference>
<protein>
    <recommendedName>
        <fullName evidence="1">Stonustoxin-like helical domain-containing protein</fullName>
    </recommendedName>
</protein>
<sequence>MQARVVLETRGTTKDEFISTSHFSEAKVEQYQEFIKKKSGATHVVIGITYGYQFFLMLETTCGSEKEKLKVQGNIELKIMSPVQGKVEGLYKTNEENKLNELKVRIHGTVHIPSNPVSLQEAIEIYIKKSRTAFSQINEAILDSITGVFEDISNSEVALSGIQTSDIAIKEPRIRRKAKKLSTLLKRHKIRLQMKLHEIMSDPKIEKESSESKQIQKVLEKHEISPFSSCTLDMYIAKMENELRFIENLVAMLTSSHKDDISGHGQTSVN</sequence>
<dbReference type="InterPro" id="IPR052090">
    <property type="entry name" value="Cytolytic_pore-forming_toxin"/>
</dbReference>
<proteinExistence type="predicted"/>
<evidence type="ECO:0000313" key="2">
    <source>
        <dbReference type="EMBL" id="KAK3609232.1"/>
    </source>
</evidence>
<reference evidence="2" key="1">
    <citation type="journal article" date="2021" name="Genome Biol. Evol.">
        <title>A High-Quality Reference Genome for a Parasitic Bivalve with Doubly Uniparental Inheritance (Bivalvia: Unionida).</title>
        <authorList>
            <person name="Smith C.H."/>
        </authorList>
    </citation>
    <scope>NUCLEOTIDE SEQUENCE</scope>
    <source>
        <strain evidence="2">CHS0354</strain>
    </source>
</reference>
<comment type="caution">
    <text evidence="2">The sequence shown here is derived from an EMBL/GenBank/DDBJ whole genome shotgun (WGS) entry which is preliminary data.</text>
</comment>
<organism evidence="2 3">
    <name type="scientific">Potamilus streckersoni</name>
    <dbReference type="NCBI Taxonomy" id="2493646"/>
    <lineage>
        <taxon>Eukaryota</taxon>
        <taxon>Metazoa</taxon>
        <taxon>Spiralia</taxon>
        <taxon>Lophotrochozoa</taxon>
        <taxon>Mollusca</taxon>
        <taxon>Bivalvia</taxon>
        <taxon>Autobranchia</taxon>
        <taxon>Heteroconchia</taxon>
        <taxon>Palaeoheterodonta</taxon>
        <taxon>Unionida</taxon>
        <taxon>Unionoidea</taxon>
        <taxon>Unionidae</taxon>
        <taxon>Ambleminae</taxon>
        <taxon>Lampsilini</taxon>
        <taxon>Potamilus</taxon>
    </lineage>
</organism>
<keyword evidence="3" id="KW-1185">Reference proteome</keyword>
<dbReference type="AlphaFoldDB" id="A0AAE0TF25"/>
<dbReference type="Proteomes" id="UP001195483">
    <property type="component" value="Unassembled WGS sequence"/>
</dbReference>
<reference evidence="2" key="2">
    <citation type="journal article" date="2021" name="Genome Biol. Evol.">
        <title>Developing a high-quality reference genome for a parasitic bivalve with doubly uniparental inheritance (Bivalvia: Unionida).</title>
        <authorList>
            <person name="Smith C.H."/>
        </authorList>
    </citation>
    <scope>NUCLEOTIDE SEQUENCE</scope>
    <source>
        <strain evidence="2">CHS0354</strain>
        <tissue evidence="2">Mantle</tissue>
    </source>
</reference>
<dbReference type="PANTHER" id="PTHR31594:SF14">
    <property type="entry name" value="FIBRONECTIN TYPE-III DOMAIN-CONTAINING PROTEIN"/>
    <property type="match status" value="1"/>
</dbReference>
<feature type="domain" description="Stonustoxin-like helical" evidence="1">
    <location>
        <begin position="148"/>
        <end position="243"/>
    </location>
</feature>
<evidence type="ECO:0000313" key="3">
    <source>
        <dbReference type="Proteomes" id="UP001195483"/>
    </source>
</evidence>
<reference evidence="2" key="3">
    <citation type="submission" date="2023-05" db="EMBL/GenBank/DDBJ databases">
        <authorList>
            <person name="Smith C.H."/>
        </authorList>
    </citation>
    <scope>NUCLEOTIDE SEQUENCE</scope>
    <source>
        <strain evidence="2">CHS0354</strain>
        <tissue evidence="2">Mantle</tissue>
    </source>
</reference>
<accession>A0AAE0TF25</accession>
<gene>
    <name evidence="2" type="ORF">CHS0354_035172</name>
</gene>
<name>A0AAE0TF25_9BIVA</name>
<dbReference type="Pfam" id="PF21109">
    <property type="entry name" value="Stonustoxin_helical"/>
    <property type="match status" value="1"/>
</dbReference>